<dbReference type="GO" id="GO:0005524">
    <property type="term" value="F:ATP binding"/>
    <property type="evidence" value="ECO:0007669"/>
    <property type="project" value="UniProtKB-KW"/>
</dbReference>
<dbReference type="GO" id="GO:0015421">
    <property type="term" value="F:ABC-type oligopeptide transporter activity"/>
    <property type="evidence" value="ECO:0007669"/>
    <property type="project" value="TreeGrafter"/>
</dbReference>
<accession>A0A2S4LVR0</accession>
<feature type="transmembrane region" description="Helical" evidence="7">
    <location>
        <begin position="35"/>
        <end position="56"/>
    </location>
</feature>
<feature type="domain" description="ABC transporter" evidence="8">
    <location>
        <begin position="337"/>
        <end position="570"/>
    </location>
</feature>
<dbReference type="OrthoDB" id="9760776at2"/>
<evidence type="ECO:0000256" key="6">
    <source>
        <dbReference type="ARBA" id="ARBA00023136"/>
    </source>
</evidence>
<evidence type="ECO:0000256" key="4">
    <source>
        <dbReference type="ARBA" id="ARBA00022840"/>
    </source>
</evidence>
<feature type="transmembrane region" description="Helical" evidence="7">
    <location>
        <begin position="143"/>
        <end position="164"/>
    </location>
</feature>
<dbReference type="Gene3D" id="1.20.1560.10">
    <property type="entry name" value="ABC transporter type 1, transmembrane domain"/>
    <property type="match status" value="1"/>
</dbReference>
<dbReference type="GO" id="GO:0005886">
    <property type="term" value="C:plasma membrane"/>
    <property type="evidence" value="ECO:0007669"/>
    <property type="project" value="UniProtKB-SubCell"/>
</dbReference>
<keyword evidence="11" id="KW-1185">Reference proteome</keyword>
<dbReference type="InterPro" id="IPR003593">
    <property type="entry name" value="AAA+_ATPase"/>
</dbReference>
<dbReference type="PANTHER" id="PTHR43394:SF1">
    <property type="entry name" value="ATP-BINDING CASSETTE SUB-FAMILY B MEMBER 10, MITOCHONDRIAL"/>
    <property type="match status" value="1"/>
</dbReference>
<evidence type="ECO:0000256" key="2">
    <source>
        <dbReference type="ARBA" id="ARBA00022692"/>
    </source>
</evidence>
<feature type="transmembrane region" description="Helical" evidence="7">
    <location>
        <begin position="248"/>
        <end position="271"/>
    </location>
</feature>
<dbReference type="GO" id="GO:0016887">
    <property type="term" value="F:ATP hydrolysis activity"/>
    <property type="evidence" value="ECO:0007669"/>
    <property type="project" value="InterPro"/>
</dbReference>
<dbReference type="Gene3D" id="3.40.50.300">
    <property type="entry name" value="P-loop containing nucleotide triphosphate hydrolases"/>
    <property type="match status" value="1"/>
</dbReference>
<dbReference type="PROSITE" id="PS50929">
    <property type="entry name" value="ABC_TM1F"/>
    <property type="match status" value="1"/>
</dbReference>
<dbReference type="AlphaFoldDB" id="A0A2S4LVR0"/>
<comment type="subcellular location">
    <subcellularLocation>
        <location evidence="1">Cell membrane</location>
        <topology evidence="1">Multi-pass membrane protein</topology>
    </subcellularLocation>
</comment>
<dbReference type="GO" id="GO:1904680">
    <property type="term" value="F:peptide transmembrane transporter activity"/>
    <property type="evidence" value="ECO:0007669"/>
    <property type="project" value="InterPro"/>
</dbReference>
<gene>
    <name evidence="10" type="ORF">CYD53_12455</name>
</gene>
<keyword evidence="5 7" id="KW-1133">Transmembrane helix</keyword>
<dbReference type="SUPFAM" id="SSF52540">
    <property type="entry name" value="P-loop containing nucleoside triphosphate hydrolases"/>
    <property type="match status" value="1"/>
</dbReference>
<dbReference type="PANTHER" id="PTHR43394">
    <property type="entry name" value="ATP-DEPENDENT PERMEASE MDL1, MITOCHONDRIAL"/>
    <property type="match status" value="1"/>
</dbReference>
<feature type="domain" description="ABC transmembrane type-1" evidence="9">
    <location>
        <begin position="36"/>
        <end position="308"/>
    </location>
</feature>
<dbReference type="Pfam" id="PF00005">
    <property type="entry name" value="ABC_tran"/>
    <property type="match status" value="1"/>
</dbReference>
<feature type="transmembrane region" description="Helical" evidence="7">
    <location>
        <begin position="68"/>
        <end position="93"/>
    </location>
</feature>
<dbReference type="InterPro" id="IPR011527">
    <property type="entry name" value="ABC1_TM_dom"/>
</dbReference>
<keyword evidence="2 7" id="KW-0812">Transmembrane</keyword>
<dbReference type="Proteomes" id="UP000236919">
    <property type="component" value="Unassembled WGS sequence"/>
</dbReference>
<dbReference type="RefSeq" id="WP_103721064.1">
    <property type="nucleotide sequence ID" value="NZ_PQFZ01000024.1"/>
</dbReference>
<dbReference type="InterPro" id="IPR039421">
    <property type="entry name" value="Type_1_exporter"/>
</dbReference>
<evidence type="ECO:0000313" key="10">
    <source>
        <dbReference type="EMBL" id="POR46527.1"/>
    </source>
</evidence>
<feature type="transmembrane region" description="Helical" evidence="7">
    <location>
        <begin position="170"/>
        <end position="191"/>
    </location>
</feature>
<evidence type="ECO:0000259" key="8">
    <source>
        <dbReference type="PROSITE" id="PS50893"/>
    </source>
</evidence>
<keyword evidence="6 7" id="KW-0472">Membrane</keyword>
<evidence type="ECO:0000256" key="7">
    <source>
        <dbReference type="SAM" id="Phobius"/>
    </source>
</evidence>
<evidence type="ECO:0000259" key="9">
    <source>
        <dbReference type="PROSITE" id="PS50929"/>
    </source>
</evidence>
<dbReference type="SMART" id="SM00382">
    <property type="entry name" value="AAA"/>
    <property type="match status" value="1"/>
</dbReference>
<dbReference type="NCBIfam" id="TIGR01194">
    <property type="entry name" value="cyc_pep_trnsptr"/>
    <property type="match status" value="1"/>
</dbReference>
<dbReference type="SUPFAM" id="SSF90123">
    <property type="entry name" value="ABC transporter transmembrane region"/>
    <property type="match status" value="1"/>
</dbReference>
<dbReference type="PROSITE" id="PS50893">
    <property type="entry name" value="ABC_TRANSPORTER_2"/>
    <property type="match status" value="1"/>
</dbReference>
<dbReference type="EMBL" id="PQFZ01000024">
    <property type="protein sequence ID" value="POR46527.1"/>
    <property type="molecule type" value="Genomic_DNA"/>
</dbReference>
<name>A0A2S4LVR0_9HYPH</name>
<evidence type="ECO:0000256" key="3">
    <source>
        <dbReference type="ARBA" id="ARBA00022741"/>
    </source>
</evidence>
<reference evidence="10 11" key="1">
    <citation type="submission" date="2018-01" db="EMBL/GenBank/DDBJ databases">
        <title>Genomic Encyclopedia of Type Strains, Phase III (KMG-III): the genomes of soil and plant-associated and newly described type strains.</title>
        <authorList>
            <person name="Whitman W."/>
        </authorList>
    </citation>
    <scope>NUCLEOTIDE SEQUENCE [LARGE SCALE GENOMIC DNA]</scope>
    <source>
        <strain evidence="10 11">1131</strain>
    </source>
</reference>
<dbReference type="InterPro" id="IPR027417">
    <property type="entry name" value="P-loop_NTPase"/>
</dbReference>
<keyword evidence="3" id="KW-0547">Nucleotide-binding</keyword>
<organism evidence="10 11">
    <name type="scientific">Bosea psychrotolerans</name>
    <dbReference type="NCBI Taxonomy" id="1871628"/>
    <lineage>
        <taxon>Bacteria</taxon>
        <taxon>Pseudomonadati</taxon>
        <taxon>Pseudomonadota</taxon>
        <taxon>Alphaproteobacteria</taxon>
        <taxon>Hyphomicrobiales</taxon>
        <taxon>Boseaceae</taxon>
        <taxon>Bosea</taxon>
    </lineage>
</organism>
<sequence length="571" mass="61953">MSAHCDQIHQPSAASSTPRLLGEVIRLLRPFWRTIFLATAAGGLGGLAMAWALSIINGALVSATSAGALVGLAGLCALSLGGQLIAGIGNSLLGQRIVARLRQDVSARILRAPLSQIEQMKSPRLLAVLNGDVEKIAELGNHFAGYTTALAIVLGCLVYLFLLSVPMVCFALLLVLVGGALNNAAMSHWLARFDKARDLEDQLQKQYRAIIEGAKELRLNRARRLNVEKNGICDLTNRIAALNGRAFAIFWAVDTISIALIFVFVGAVLALRPYLGIENEAITGFIIVMLFAKGPIEELASALPVFSQAQIAFRRISALTATLAEGEAHVDGPRASLRFRHALALAGLRHGFSDTEQEDAFSLDIAHLEIRRGEVTFIVGGNGSGKTTLIKILLGLYQPRSGAVLLDGQLVSRAELDGYRQLFSGVFADYHLFEDLLACPGGEARVNAWLQRLDLAKVLDFQQGRFSTTDLSTGQRKRLAFIHAVLEDRPILMFDEWAADQDPDFRKLFYRQLLPELRNAGKTVIAVSHDDRYFDAADCVIHMSRGCIVGIERHPGYSAGATVSAGEQHIA</sequence>
<dbReference type="InterPro" id="IPR003439">
    <property type="entry name" value="ABC_transporter-like_ATP-bd"/>
</dbReference>
<evidence type="ECO:0000256" key="5">
    <source>
        <dbReference type="ARBA" id="ARBA00022989"/>
    </source>
</evidence>
<evidence type="ECO:0000256" key="1">
    <source>
        <dbReference type="ARBA" id="ARBA00004651"/>
    </source>
</evidence>
<proteinExistence type="predicted"/>
<protein>
    <submittedName>
        <fullName evidence="10">Putative ATP-binding cassette transporter</fullName>
    </submittedName>
</protein>
<keyword evidence="4 10" id="KW-0067">ATP-binding</keyword>
<dbReference type="Pfam" id="PF00664">
    <property type="entry name" value="ABC_membrane"/>
    <property type="match status" value="1"/>
</dbReference>
<dbReference type="InterPro" id="IPR005898">
    <property type="entry name" value="Cyc_pep_transpt_SyrD/YojI"/>
</dbReference>
<dbReference type="InterPro" id="IPR036640">
    <property type="entry name" value="ABC1_TM_sf"/>
</dbReference>
<comment type="caution">
    <text evidence="10">The sequence shown here is derived from an EMBL/GenBank/DDBJ whole genome shotgun (WGS) entry which is preliminary data.</text>
</comment>
<evidence type="ECO:0000313" key="11">
    <source>
        <dbReference type="Proteomes" id="UP000236919"/>
    </source>
</evidence>